<dbReference type="Gene3D" id="3.40.50.1820">
    <property type="entry name" value="alpha/beta hydrolase"/>
    <property type="match status" value="3"/>
</dbReference>
<evidence type="ECO:0000313" key="6">
    <source>
        <dbReference type="Ensembl" id="ENSCAFP00030008503.1"/>
    </source>
</evidence>
<evidence type="ECO:0000256" key="1">
    <source>
        <dbReference type="ARBA" id="ARBA00005964"/>
    </source>
</evidence>
<dbReference type="PANTHER" id="PTHR11559">
    <property type="entry name" value="CARBOXYLESTERASE"/>
    <property type="match status" value="1"/>
</dbReference>
<evidence type="ECO:0000259" key="5">
    <source>
        <dbReference type="Pfam" id="PF00135"/>
    </source>
</evidence>
<evidence type="ECO:0000313" key="7">
    <source>
        <dbReference type="Proteomes" id="UP000694429"/>
    </source>
</evidence>
<dbReference type="AlphaFoldDB" id="A0A8C0MEP3"/>
<evidence type="ECO:0000256" key="2">
    <source>
        <dbReference type="ARBA" id="ARBA00022801"/>
    </source>
</evidence>
<keyword evidence="3" id="KW-1015">Disulfide bond</keyword>
<dbReference type="InterPro" id="IPR050309">
    <property type="entry name" value="Type-B_Carboxylest/Lipase"/>
</dbReference>
<dbReference type="InterPro" id="IPR029058">
    <property type="entry name" value="AB_hydrolase_fold"/>
</dbReference>
<dbReference type="SUPFAM" id="SSF53474">
    <property type="entry name" value="alpha/beta-Hydrolases"/>
    <property type="match status" value="2"/>
</dbReference>
<sequence>MPVNVFLGIPFAAPPLGSLRFKRPKPALLWNDSRDATSYPKLCLQNSVWLLSDQHFLKVHYPNLEVSEDCLYLNIYAPAHANTGSKLPVLSPMASGLFHKAIMESGVAIIPFLRAPDDERNEDLQVIARICGCNVSDSVALLQCLRAKSSEELLDINKKTKSFTRVVDGFFFPDEPLDLLTEKTFNSIPSVIGVNNHECGFLLPMKEFPEILGGSNKSLALHLIHRVLHIPNQYLYLVADQYFYNKHSPVEIRDSFLDLLGDVFFVVPGVVTARYHRGYPSLPPVVDTVQGKVLGKYVSLEGFAQPVAVFLGVPFAKPPLGPLRFAPPQAAEPWNFVKNTTSYPPMCSQDAVGGQVLSELFTNRKDNIPLKFSEDCLYLNIYTPADLTKNSRLPVMVWIHGGGLVVGGASTYDGLALSAHENVVVVTIQYRLGIWGFFSTGDEHGRGNWGHLDQLAALRWVQENIANFGGNPGSVTIFGESAGGESVSVLVLSPLAKNLFHRAISESGVALTAALVKKDMKDTAQQIAVFAGCKSTTSAVLVHCLRQKTEDELLEVSLKLKFFTLDLFGDPRESYPFLPTVVDGVLLPKMPQEILAEKKFNSVPYIIGINKQEFGWLLPMMMGYPLSEDKLDQKTASSLLWKSYPIANIPEELTPLASEKYLGGTDDPVKKKALFLDMLGDVVFGVPSVTVARHHRDAGAPTYMYEFQYHPSFSSDMKPQTVVGDHGDELFSVFGAPFLKGGASEEEIRLSKMMMKLWANFARSGNPNGEGLPSWPAYDQKEGYLQIGIPTQPAQKLKSKEMAFWTELLAKRAAEKLSPTEHVEL</sequence>
<dbReference type="OrthoDB" id="3200163at2759"/>
<dbReference type="GO" id="GO:0016787">
    <property type="term" value="F:hydrolase activity"/>
    <property type="evidence" value="ECO:0007669"/>
    <property type="project" value="UniProtKB-KW"/>
</dbReference>
<dbReference type="Pfam" id="PF00135">
    <property type="entry name" value="COesterase"/>
    <property type="match status" value="2"/>
</dbReference>
<dbReference type="PROSITE" id="PS00122">
    <property type="entry name" value="CARBOXYLESTERASE_B_1"/>
    <property type="match status" value="1"/>
</dbReference>
<dbReference type="Ensembl" id="ENSCAFT00030009723.1">
    <property type="protein sequence ID" value="ENSCAFP00030008503.1"/>
    <property type="gene ID" value="ENSCAFG00030005160.1"/>
</dbReference>
<accession>A0A8C0MEP3</accession>
<organism evidence="6 7">
    <name type="scientific">Canis lupus familiaris</name>
    <name type="common">Dog</name>
    <name type="synonym">Canis familiaris</name>
    <dbReference type="NCBI Taxonomy" id="9615"/>
    <lineage>
        <taxon>Eukaryota</taxon>
        <taxon>Metazoa</taxon>
        <taxon>Chordata</taxon>
        <taxon>Craniata</taxon>
        <taxon>Vertebrata</taxon>
        <taxon>Euteleostomi</taxon>
        <taxon>Mammalia</taxon>
        <taxon>Eutheria</taxon>
        <taxon>Laurasiatheria</taxon>
        <taxon>Carnivora</taxon>
        <taxon>Caniformia</taxon>
        <taxon>Canidae</taxon>
        <taxon>Canis</taxon>
    </lineage>
</organism>
<reference evidence="6" key="1">
    <citation type="submission" date="2019-03" db="EMBL/GenBank/DDBJ databases">
        <authorList>
            <person name="Warren W.C."/>
            <person name="Johnson G.S."/>
        </authorList>
    </citation>
    <scope>NUCLEOTIDE SEQUENCE [LARGE SCALE GENOMIC DNA]</scope>
    <source>
        <strain evidence="6">Basenji</strain>
    </source>
</reference>
<dbReference type="FunFam" id="3.40.50.1820:FF:000011">
    <property type="entry name" value="Carboxylic ester hydrolase"/>
    <property type="match status" value="1"/>
</dbReference>
<proteinExistence type="inferred from homology"/>
<keyword evidence="2" id="KW-0378">Hydrolase</keyword>
<dbReference type="InterPro" id="IPR019826">
    <property type="entry name" value="Carboxylesterase_B_AS"/>
</dbReference>
<dbReference type="PROSITE" id="PS00941">
    <property type="entry name" value="CARBOXYLESTERASE_B_2"/>
    <property type="match status" value="2"/>
</dbReference>
<dbReference type="InterPro" id="IPR002018">
    <property type="entry name" value="CarbesteraseB"/>
</dbReference>
<feature type="domain" description="Carboxylesterase type B" evidence="5">
    <location>
        <begin position="89"/>
        <end position="277"/>
    </location>
</feature>
<reference evidence="6" key="2">
    <citation type="submission" date="2025-08" db="UniProtKB">
        <authorList>
            <consortium name="Ensembl"/>
        </authorList>
    </citation>
    <scope>IDENTIFICATION</scope>
</reference>
<evidence type="ECO:0000256" key="4">
    <source>
        <dbReference type="ARBA" id="ARBA00040023"/>
    </source>
</evidence>
<evidence type="ECO:0000256" key="3">
    <source>
        <dbReference type="ARBA" id="ARBA00023157"/>
    </source>
</evidence>
<feature type="domain" description="Carboxylesterase type B" evidence="5">
    <location>
        <begin position="284"/>
        <end position="805"/>
    </location>
</feature>
<dbReference type="CDD" id="cd00312">
    <property type="entry name" value="Esterase_lipase"/>
    <property type="match status" value="1"/>
</dbReference>
<dbReference type="InterPro" id="IPR019819">
    <property type="entry name" value="Carboxylesterase_B_CS"/>
</dbReference>
<comment type="similarity">
    <text evidence="1">Belongs to the type-B carboxylesterase/lipase family.</text>
</comment>
<protein>
    <recommendedName>
        <fullName evidence="4">Carboxylesterase 5A</fullName>
    </recommendedName>
</protein>
<name>A0A8C0MEP3_CANLF</name>
<dbReference type="Proteomes" id="UP000694429">
    <property type="component" value="Chromosome 2"/>
</dbReference>